<dbReference type="InterPro" id="IPR047117">
    <property type="entry name" value="PERK1-13-like"/>
</dbReference>
<keyword evidence="6" id="KW-0812">Transmembrane</keyword>
<keyword evidence="10" id="KW-1133">Transmembrane helix</keyword>
<keyword evidence="3" id="KW-1003">Cell membrane</keyword>
<gene>
    <name evidence="16" type="primary">LOC111301090</name>
</gene>
<keyword evidence="15" id="KW-1185">Reference proteome</keyword>
<keyword evidence="8" id="KW-0418">Kinase</keyword>
<evidence type="ECO:0000256" key="3">
    <source>
        <dbReference type="ARBA" id="ARBA00022475"/>
    </source>
</evidence>
<accession>A0A6P5ZIF3</accession>
<dbReference type="Proteomes" id="UP000515121">
    <property type="component" value="Unplaced"/>
</dbReference>
<feature type="domain" description="Protein kinase" evidence="14">
    <location>
        <begin position="41"/>
        <end position="170"/>
    </location>
</feature>
<keyword evidence="11" id="KW-0472">Membrane</keyword>
<comment type="catalytic activity">
    <reaction evidence="12">
        <text>L-threonyl-[protein] + ATP = O-phospho-L-threonyl-[protein] + ADP + H(+)</text>
        <dbReference type="Rhea" id="RHEA:46608"/>
        <dbReference type="Rhea" id="RHEA-COMP:11060"/>
        <dbReference type="Rhea" id="RHEA-COMP:11605"/>
        <dbReference type="ChEBI" id="CHEBI:15378"/>
        <dbReference type="ChEBI" id="CHEBI:30013"/>
        <dbReference type="ChEBI" id="CHEBI:30616"/>
        <dbReference type="ChEBI" id="CHEBI:61977"/>
        <dbReference type="ChEBI" id="CHEBI:456216"/>
        <dbReference type="EC" id="2.7.11.1"/>
    </reaction>
</comment>
<dbReference type="InterPro" id="IPR000719">
    <property type="entry name" value="Prot_kinase_dom"/>
</dbReference>
<dbReference type="GO" id="GO:0004674">
    <property type="term" value="F:protein serine/threonine kinase activity"/>
    <property type="evidence" value="ECO:0007669"/>
    <property type="project" value="UniProtKB-KW"/>
</dbReference>
<evidence type="ECO:0000259" key="14">
    <source>
        <dbReference type="PROSITE" id="PS50011"/>
    </source>
</evidence>
<organism evidence="15 16">
    <name type="scientific">Durio zibethinus</name>
    <name type="common">Durian</name>
    <dbReference type="NCBI Taxonomy" id="66656"/>
    <lineage>
        <taxon>Eukaryota</taxon>
        <taxon>Viridiplantae</taxon>
        <taxon>Streptophyta</taxon>
        <taxon>Embryophyta</taxon>
        <taxon>Tracheophyta</taxon>
        <taxon>Spermatophyta</taxon>
        <taxon>Magnoliopsida</taxon>
        <taxon>eudicotyledons</taxon>
        <taxon>Gunneridae</taxon>
        <taxon>Pentapetalae</taxon>
        <taxon>rosids</taxon>
        <taxon>malvids</taxon>
        <taxon>Malvales</taxon>
        <taxon>Malvaceae</taxon>
        <taxon>Helicteroideae</taxon>
        <taxon>Durio</taxon>
    </lineage>
</organism>
<dbReference type="PANTHER" id="PTHR47982">
    <property type="entry name" value="PROLINE-RICH RECEPTOR-LIKE PROTEIN KINASE PERK4"/>
    <property type="match status" value="1"/>
</dbReference>
<evidence type="ECO:0000256" key="8">
    <source>
        <dbReference type="ARBA" id="ARBA00022777"/>
    </source>
</evidence>
<keyword evidence="9" id="KW-0067">ATP-binding</keyword>
<keyword evidence="5" id="KW-0808">Transferase</keyword>
<evidence type="ECO:0000256" key="12">
    <source>
        <dbReference type="ARBA" id="ARBA00047899"/>
    </source>
</evidence>
<evidence type="ECO:0000313" key="15">
    <source>
        <dbReference type="Proteomes" id="UP000515121"/>
    </source>
</evidence>
<reference evidence="16" key="1">
    <citation type="submission" date="2025-08" db="UniProtKB">
        <authorList>
            <consortium name="RefSeq"/>
        </authorList>
    </citation>
    <scope>IDENTIFICATION</scope>
    <source>
        <tissue evidence="16">Fruit stalk</tissue>
    </source>
</reference>
<protein>
    <recommendedName>
        <fullName evidence="2">non-specific serine/threonine protein kinase</fullName>
        <ecNumber evidence="2">2.7.11.1</ecNumber>
    </recommendedName>
</protein>
<evidence type="ECO:0000256" key="10">
    <source>
        <dbReference type="ARBA" id="ARBA00022989"/>
    </source>
</evidence>
<dbReference type="GeneID" id="111301090"/>
<evidence type="ECO:0000256" key="1">
    <source>
        <dbReference type="ARBA" id="ARBA00004162"/>
    </source>
</evidence>
<keyword evidence="7" id="KW-0547">Nucleotide-binding</keyword>
<comment type="catalytic activity">
    <reaction evidence="13">
        <text>L-seryl-[protein] + ATP = O-phospho-L-seryl-[protein] + ADP + H(+)</text>
        <dbReference type="Rhea" id="RHEA:17989"/>
        <dbReference type="Rhea" id="RHEA-COMP:9863"/>
        <dbReference type="Rhea" id="RHEA-COMP:11604"/>
        <dbReference type="ChEBI" id="CHEBI:15378"/>
        <dbReference type="ChEBI" id="CHEBI:29999"/>
        <dbReference type="ChEBI" id="CHEBI:30616"/>
        <dbReference type="ChEBI" id="CHEBI:83421"/>
        <dbReference type="ChEBI" id="CHEBI:456216"/>
        <dbReference type="EC" id="2.7.11.1"/>
    </reaction>
</comment>
<evidence type="ECO:0000256" key="5">
    <source>
        <dbReference type="ARBA" id="ARBA00022679"/>
    </source>
</evidence>
<keyword evidence="4" id="KW-0723">Serine/threonine-protein kinase</keyword>
<evidence type="ECO:0000256" key="4">
    <source>
        <dbReference type="ARBA" id="ARBA00022527"/>
    </source>
</evidence>
<evidence type="ECO:0000313" key="16">
    <source>
        <dbReference type="RefSeq" id="XP_022752322.1"/>
    </source>
</evidence>
<dbReference type="InterPro" id="IPR008271">
    <property type="entry name" value="Ser/Thr_kinase_AS"/>
</dbReference>
<dbReference type="GO" id="GO:0005886">
    <property type="term" value="C:plasma membrane"/>
    <property type="evidence" value="ECO:0007669"/>
    <property type="project" value="UniProtKB-SubCell"/>
</dbReference>
<dbReference type="SUPFAM" id="SSF56112">
    <property type="entry name" value="Protein kinase-like (PK-like)"/>
    <property type="match status" value="1"/>
</dbReference>
<dbReference type="AlphaFoldDB" id="A0A6P5ZIF3"/>
<proteinExistence type="predicted"/>
<comment type="subcellular location">
    <subcellularLocation>
        <location evidence="1">Cell membrane</location>
        <topology evidence="1">Single-pass membrane protein</topology>
    </subcellularLocation>
</comment>
<dbReference type="Gene3D" id="1.10.510.10">
    <property type="entry name" value="Transferase(Phosphotransferase) domain 1"/>
    <property type="match status" value="1"/>
</dbReference>
<dbReference type="PROSITE" id="PS00108">
    <property type="entry name" value="PROTEIN_KINASE_ST"/>
    <property type="match status" value="1"/>
</dbReference>
<evidence type="ECO:0000256" key="2">
    <source>
        <dbReference type="ARBA" id="ARBA00012513"/>
    </source>
</evidence>
<sequence length="170" mass="18405">MAKRFHLLEGSQISDHADHSHKQMWGVTFPVEGAGEGYQNFSADSLLGSGASGNVYKGTSEVEGTLTIKRAHAESYQSVEEFRNGESEASLTVNHLNLVGLKGFCEESGLKGRGGRKLTWRQRVNTAIGTAKGIAHLHDGIKPSIIHRDIKPNNILIGDGSKPRSQILDS</sequence>
<dbReference type="GO" id="GO:0005524">
    <property type="term" value="F:ATP binding"/>
    <property type="evidence" value="ECO:0007669"/>
    <property type="project" value="UniProtKB-KW"/>
</dbReference>
<dbReference type="KEGG" id="dzi:111301090"/>
<dbReference type="PANTHER" id="PTHR47982:SF70">
    <property type="entry name" value="PROTEIN KINASE SUPERFAMILY PROTEIN"/>
    <property type="match status" value="1"/>
</dbReference>
<evidence type="ECO:0000256" key="13">
    <source>
        <dbReference type="ARBA" id="ARBA00048679"/>
    </source>
</evidence>
<dbReference type="Gene3D" id="3.30.200.20">
    <property type="entry name" value="Phosphorylase Kinase, domain 1"/>
    <property type="match status" value="1"/>
</dbReference>
<dbReference type="InterPro" id="IPR011009">
    <property type="entry name" value="Kinase-like_dom_sf"/>
</dbReference>
<evidence type="ECO:0000256" key="7">
    <source>
        <dbReference type="ARBA" id="ARBA00022741"/>
    </source>
</evidence>
<dbReference type="Pfam" id="PF00069">
    <property type="entry name" value="Pkinase"/>
    <property type="match status" value="1"/>
</dbReference>
<evidence type="ECO:0000256" key="9">
    <source>
        <dbReference type="ARBA" id="ARBA00022840"/>
    </source>
</evidence>
<name>A0A6P5ZIF3_DURZI</name>
<dbReference type="EC" id="2.7.11.1" evidence="2"/>
<dbReference type="PROSITE" id="PS50011">
    <property type="entry name" value="PROTEIN_KINASE_DOM"/>
    <property type="match status" value="1"/>
</dbReference>
<dbReference type="OrthoDB" id="4062651at2759"/>
<evidence type="ECO:0000256" key="11">
    <source>
        <dbReference type="ARBA" id="ARBA00023136"/>
    </source>
</evidence>
<evidence type="ECO:0000256" key="6">
    <source>
        <dbReference type="ARBA" id="ARBA00022692"/>
    </source>
</evidence>
<dbReference type="RefSeq" id="XP_022752322.1">
    <property type="nucleotide sequence ID" value="XM_022896587.1"/>
</dbReference>